<sequence length="187" mass="20583">MLYTMKQTRVEPLACNSEVNKKKRKDSTEALIDHHAERNLVVYFDQTKLNLYTKRIRGRAKKGKCAIDVLPASKGPSPRIHCVVPPAIGAVKYCTKKGKCAVDVLPASKGPSPRIHCVVPPAIGAVKYRTQRGSIKMHDSAVFVDEIYDAMKATGVYKEWYADKKIVVVFDNAPAPQSDGGAGTKEQ</sequence>
<protein>
    <recommendedName>
        <fullName evidence="3">Tc1-like transposase DDE domain-containing protein</fullName>
    </recommendedName>
</protein>
<gene>
    <name evidence="1" type="ORF">PR003_g417</name>
</gene>
<evidence type="ECO:0000313" key="2">
    <source>
        <dbReference type="Proteomes" id="UP000434957"/>
    </source>
</evidence>
<accession>A0A6A4G5J0</accession>
<evidence type="ECO:0008006" key="3">
    <source>
        <dbReference type="Google" id="ProtNLM"/>
    </source>
</evidence>
<evidence type="ECO:0000313" key="1">
    <source>
        <dbReference type="EMBL" id="KAE9360097.1"/>
    </source>
</evidence>
<organism evidence="1 2">
    <name type="scientific">Phytophthora rubi</name>
    <dbReference type="NCBI Taxonomy" id="129364"/>
    <lineage>
        <taxon>Eukaryota</taxon>
        <taxon>Sar</taxon>
        <taxon>Stramenopiles</taxon>
        <taxon>Oomycota</taxon>
        <taxon>Peronosporomycetes</taxon>
        <taxon>Peronosporales</taxon>
        <taxon>Peronosporaceae</taxon>
        <taxon>Phytophthora</taxon>
    </lineage>
</organism>
<keyword evidence="2" id="KW-1185">Reference proteome</keyword>
<name>A0A6A4G5J0_9STRA</name>
<comment type="caution">
    <text evidence="1">The sequence shown here is derived from an EMBL/GenBank/DDBJ whole genome shotgun (WGS) entry which is preliminary data.</text>
</comment>
<proteinExistence type="predicted"/>
<dbReference type="AlphaFoldDB" id="A0A6A4G5J0"/>
<dbReference type="EMBL" id="QXFT01000009">
    <property type="protein sequence ID" value="KAE9360097.1"/>
    <property type="molecule type" value="Genomic_DNA"/>
</dbReference>
<reference evidence="1 2" key="1">
    <citation type="submission" date="2018-08" db="EMBL/GenBank/DDBJ databases">
        <title>Genomic investigation of the strawberry pathogen Phytophthora fragariae indicates pathogenicity is determined by transcriptional variation in three key races.</title>
        <authorList>
            <person name="Adams T.M."/>
            <person name="Armitage A.D."/>
            <person name="Sobczyk M.K."/>
            <person name="Bates H.J."/>
            <person name="Dunwell J.M."/>
            <person name="Nellist C.F."/>
            <person name="Harrison R.J."/>
        </authorList>
    </citation>
    <scope>NUCLEOTIDE SEQUENCE [LARGE SCALE GENOMIC DNA]</scope>
    <source>
        <strain evidence="1 2">SCRP333</strain>
    </source>
</reference>
<dbReference type="Proteomes" id="UP000434957">
    <property type="component" value="Unassembled WGS sequence"/>
</dbReference>